<proteinExistence type="inferred from homology"/>
<dbReference type="AlphaFoldDB" id="A0A2H0RAK5"/>
<evidence type="ECO:0000313" key="3">
    <source>
        <dbReference type="EMBL" id="PIR43563.1"/>
    </source>
</evidence>
<comment type="similarity">
    <text evidence="1">Belongs to the NAD(P)-dependent epimerase/dehydratase family.</text>
</comment>
<dbReference type="Gene3D" id="3.90.25.10">
    <property type="entry name" value="UDP-galactose 4-epimerase, domain 1"/>
    <property type="match status" value="1"/>
</dbReference>
<dbReference type="Proteomes" id="UP000230214">
    <property type="component" value="Unassembled WGS sequence"/>
</dbReference>
<feature type="domain" description="NAD-dependent epimerase/dehydratase" evidence="2">
    <location>
        <begin position="3"/>
        <end position="245"/>
    </location>
</feature>
<dbReference type="InterPro" id="IPR036291">
    <property type="entry name" value="NAD(P)-bd_dom_sf"/>
</dbReference>
<evidence type="ECO:0000259" key="2">
    <source>
        <dbReference type="Pfam" id="PF01370"/>
    </source>
</evidence>
<evidence type="ECO:0000256" key="1">
    <source>
        <dbReference type="ARBA" id="ARBA00007637"/>
    </source>
</evidence>
<name>A0A2H0RAK5_UNCKA</name>
<sequence length="323" mass="36815">MKILVTGAAGFIGSNLCGYLLRKGHTVVGVDDFNDFYSPKIKHFNISEYEKDPKFKMCPIDIRDRVKVEDVFKNENIEGLVHLAAWAGVTYSVEHPDVYISSNVDGTNNLAEFSAKYNIKSFVFASTSSVYGDSEDVPFVETMNTDKPLSPYPASKKAGEVLLYSYSHNFDLNVTIFRFFNPLGIKIRPDMALPKLIRAAEYGNEFPLYQNPESSARDYTYIDHMLEAIEYVLNKPLKYEIMNLGNSNPVSLIDMKKSVEKITSKIIKTVEKPLPGQMKITYANIDKARSIVQYNPATSLDVMISKYYEWFLKQPDWYKKGDF</sequence>
<evidence type="ECO:0000313" key="4">
    <source>
        <dbReference type="Proteomes" id="UP000230214"/>
    </source>
</evidence>
<gene>
    <name evidence="3" type="ORF">COV24_01940</name>
</gene>
<protein>
    <submittedName>
        <fullName evidence="3">Epimerase</fullName>
    </submittedName>
</protein>
<organism evidence="3 4">
    <name type="scientific">candidate division WWE3 bacterium CG10_big_fil_rev_8_21_14_0_10_32_10</name>
    <dbReference type="NCBI Taxonomy" id="1975090"/>
    <lineage>
        <taxon>Bacteria</taxon>
        <taxon>Katanobacteria</taxon>
    </lineage>
</organism>
<dbReference type="PRINTS" id="PR01713">
    <property type="entry name" value="NUCEPIMERASE"/>
</dbReference>
<dbReference type="Gene3D" id="3.40.50.720">
    <property type="entry name" value="NAD(P)-binding Rossmann-like Domain"/>
    <property type="match status" value="1"/>
</dbReference>
<dbReference type="SUPFAM" id="SSF51735">
    <property type="entry name" value="NAD(P)-binding Rossmann-fold domains"/>
    <property type="match status" value="1"/>
</dbReference>
<dbReference type="InterPro" id="IPR001509">
    <property type="entry name" value="Epimerase_deHydtase"/>
</dbReference>
<dbReference type="EMBL" id="PCXU01000018">
    <property type="protein sequence ID" value="PIR43563.1"/>
    <property type="molecule type" value="Genomic_DNA"/>
</dbReference>
<accession>A0A2H0RAK5</accession>
<comment type="caution">
    <text evidence="3">The sequence shown here is derived from an EMBL/GenBank/DDBJ whole genome shotgun (WGS) entry which is preliminary data.</text>
</comment>
<dbReference type="Pfam" id="PF01370">
    <property type="entry name" value="Epimerase"/>
    <property type="match status" value="1"/>
</dbReference>
<reference evidence="3 4" key="1">
    <citation type="submission" date="2017-09" db="EMBL/GenBank/DDBJ databases">
        <title>Depth-based differentiation of microbial function through sediment-hosted aquifers and enrichment of novel symbionts in the deep terrestrial subsurface.</title>
        <authorList>
            <person name="Probst A.J."/>
            <person name="Ladd B."/>
            <person name="Jarett J.K."/>
            <person name="Geller-Mcgrath D.E."/>
            <person name="Sieber C.M."/>
            <person name="Emerson J.B."/>
            <person name="Anantharaman K."/>
            <person name="Thomas B.C."/>
            <person name="Malmstrom R."/>
            <person name="Stieglmeier M."/>
            <person name="Klingl A."/>
            <person name="Woyke T."/>
            <person name="Ryan C.M."/>
            <person name="Banfield J.F."/>
        </authorList>
    </citation>
    <scope>NUCLEOTIDE SEQUENCE [LARGE SCALE GENOMIC DNA]</scope>
    <source>
        <strain evidence="3">CG10_big_fil_rev_8_21_14_0_10_32_10</strain>
    </source>
</reference>
<dbReference type="PANTHER" id="PTHR43000">
    <property type="entry name" value="DTDP-D-GLUCOSE 4,6-DEHYDRATASE-RELATED"/>
    <property type="match status" value="1"/>
</dbReference>